<comment type="similarity">
    <text evidence="1">Belongs to the transferase hexapeptide repeat family.</text>
</comment>
<evidence type="ECO:0000313" key="8">
    <source>
        <dbReference type="Proteomes" id="UP000029533"/>
    </source>
</evidence>
<comment type="caution">
    <text evidence="7">The sequence shown here is derived from an EMBL/GenBank/DDBJ whole genome shotgun (WGS) entry which is preliminary data.</text>
</comment>
<name>A0AAW3FDR8_9BACT</name>
<reference evidence="7 8" key="1">
    <citation type="submission" date="2014-07" db="EMBL/GenBank/DDBJ databases">
        <authorList>
            <person name="McCorrison J."/>
            <person name="Sanka R."/>
            <person name="Torralba M."/>
            <person name="Gillis M."/>
            <person name="Haft D.H."/>
            <person name="Methe B."/>
            <person name="Sutton G."/>
            <person name="Nelson K.E."/>
        </authorList>
    </citation>
    <scope>NUCLEOTIDE SEQUENCE [LARGE SCALE GENOMIC DNA]</scope>
    <source>
        <strain evidence="7 8">DNF00424</strain>
    </source>
</reference>
<sequence>MSSQNFTQQLTKTVDELSKPQTLQGLFHEHRDGDPLPSSKELEEIIELTRSILFPGFYGMTSVNIQTIRYRIGVDTERLNKLLCRQVMAGLCFNEDCHCDNAADTRRCLQEEAEKIAENIVLKLPKLRKILSTDVQAAFDGDPAAANLGEVIDCYPAIKALTNYRLAHELVLENVPLIPRMIAEMAHSETGIDIHPAATIGTHFTIDHGTGVVIGATCVIGNHVKLYQGVTLGAKSFPLDKEGKPIKGIPRHPILKDDVIVYANATILGRITIGKGAVVGANVWVTRDMKPRSKKYKQNKNDILDINYDYGGGI</sequence>
<evidence type="ECO:0000256" key="2">
    <source>
        <dbReference type="ARBA" id="ARBA00013266"/>
    </source>
</evidence>
<dbReference type="Gene3D" id="1.10.3130.10">
    <property type="entry name" value="serine acetyltransferase, domain 1"/>
    <property type="match status" value="1"/>
</dbReference>
<evidence type="ECO:0000256" key="3">
    <source>
        <dbReference type="ARBA" id="ARBA00022605"/>
    </source>
</evidence>
<dbReference type="InterPro" id="IPR011004">
    <property type="entry name" value="Trimer_LpxA-like_sf"/>
</dbReference>
<dbReference type="RefSeq" id="WP_036870348.1">
    <property type="nucleotide sequence ID" value="NZ_JRNJ01000065.1"/>
</dbReference>
<keyword evidence="5" id="KW-0012">Acyltransferase</keyword>
<dbReference type="CDD" id="cd03354">
    <property type="entry name" value="LbH_SAT"/>
    <property type="match status" value="1"/>
</dbReference>
<evidence type="ECO:0000256" key="6">
    <source>
        <dbReference type="ARBA" id="ARBA00049486"/>
    </source>
</evidence>
<dbReference type="PANTHER" id="PTHR42811">
    <property type="entry name" value="SERINE ACETYLTRANSFERASE"/>
    <property type="match status" value="1"/>
</dbReference>
<dbReference type="Pfam" id="PF00132">
    <property type="entry name" value="Hexapep"/>
    <property type="match status" value="1"/>
</dbReference>
<organism evidence="7 8">
    <name type="scientific">Prevotella histicola JCM 15637 = DNF00424</name>
    <dbReference type="NCBI Taxonomy" id="1236504"/>
    <lineage>
        <taxon>Bacteria</taxon>
        <taxon>Pseudomonadati</taxon>
        <taxon>Bacteroidota</taxon>
        <taxon>Bacteroidia</taxon>
        <taxon>Bacteroidales</taxon>
        <taxon>Prevotellaceae</taxon>
        <taxon>Prevotella</taxon>
    </lineage>
</organism>
<accession>A0AAW3FDR8</accession>
<dbReference type="FunFam" id="2.160.10.10:FF:000015">
    <property type="entry name" value="Serine acetyltransferase, plasmid"/>
    <property type="match status" value="1"/>
</dbReference>
<evidence type="ECO:0000256" key="5">
    <source>
        <dbReference type="ARBA" id="ARBA00023315"/>
    </source>
</evidence>
<gene>
    <name evidence="7" type="ORF">HMPREF2132_08355</name>
</gene>
<keyword evidence="3" id="KW-0028">Amino-acid biosynthesis</keyword>
<dbReference type="Proteomes" id="UP000029533">
    <property type="component" value="Unassembled WGS sequence"/>
</dbReference>
<dbReference type="EC" id="2.3.1.30" evidence="2"/>
<keyword evidence="4" id="KW-0808">Transferase</keyword>
<proteinExistence type="inferred from homology"/>
<dbReference type="GO" id="GO:0009001">
    <property type="term" value="F:serine O-acetyltransferase activity"/>
    <property type="evidence" value="ECO:0007669"/>
    <property type="project" value="UniProtKB-EC"/>
</dbReference>
<dbReference type="AlphaFoldDB" id="A0AAW3FDR8"/>
<dbReference type="SUPFAM" id="SSF51161">
    <property type="entry name" value="Trimeric LpxA-like enzymes"/>
    <property type="match status" value="1"/>
</dbReference>
<evidence type="ECO:0000256" key="4">
    <source>
        <dbReference type="ARBA" id="ARBA00022679"/>
    </source>
</evidence>
<dbReference type="InterPro" id="IPR045304">
    <property type="entry name" value="LbH_SAT"/>
</dbReference>
<dbReference type="InterPro" id="IPR001451">
    <property type="entry name" value="Hexapep"/>
</dbReference>
<dbReference type="GO" id="GO:0008652">
    <property type="term" value="P:amino acid biosynthetic process"/>
    <property type="evidence" value="ECO:0007669"/>
    <property type="project" value="UniProtKB-KW"/>
</dbReference>
<evidence type="ECO:0000313" key="7">
    <source>
        <dbReference type="EMBL" id="KGF26161.1"/>
    </source>
</evidence>
<evidence type="ECO:0000256" key="1">
    <source>
        <dbReference type="ARBA" id="ARBA00007274"/>
    </source>
</evidence>
<protein>
    <recommendedName>
        <fullName evidence="2">serine O-acetyltransferase</fullName>
        <ecNumber evidence="2">2.3.1.30</ecNumber>
    </recommendedName>
</protein>
<dbReference type="InterPro" id="IPR042122">
    <property type="entry name" value="Ser_AcTrfase_N_sf"/>
</dbReference>
<dbReference type="Gene3D" id="2.160.10.10">
    <property type="entry name" value="Hexapeptide repeat proteins"/>
    <property type="match status" value="1"/>
</dbReference>
<comment type="catalytic activity">
    <reaction evidence="6">
        <text>L-serine + acetyl-CoA = O-acetyl-L-serine + CoA</text>
        <dbReference type="Rhea" id="RHEA:24560"/>
        <dbReference type="ChEBI" id="CHEBI:33384"/>
        <dbReference type="ChEBI" id="CHEBI:57287"/>
        <dbReference type="ChEBI" id="CHEBI:57288"/>
        <dbReference type="ChEBI" id="CHEBI:58340"/>
        <dbReference type="EC" id="2.3.1.30"/>
    </reaction>
</comment>
<dbReference type="EMBL" id="JRNJ01000065">
    <property type="protein sequence ID" value="KGF26161.1"/>
    <property type="molecule type" value="Genomic_DNA"/>
</dbReference>